<dbReference type="Gene3D" id="1.20.5.1930">
    <property type="match status" value="1"/>
</dbReference>
<feature type="transmembrane region" description="Helical" evidence="7">
    <location>
        <begin position="134"/>
        <end position="154"/>
    </location>
</feature>
<keyword evidence="7" id="KW-0812">Transmembrane</keyword>
<dbReference type="InterPro" id="IPR011712">
    <property type="entry name" value="Sig_transdc_His_kin_sub3_dim/P"/>
</dbReference>
<evidence type="ECO:0000256" key="1">
    <source>
        <dbReference type="ARBA" id="ARBA00000085"/>
    </source>
</evidence>
<feature type="domain" description="Histidine kinase/HSP90-like ATPase" evidence="8">
    <location>
        <begin position="278"/>
        <end position="378"/>
    </location>
</feature>
<name>A0ABV5KL02_9BACL</name>
<evidence type="ECO:0000256" key="4">
    <source>
        <dbReference type="ARBA" id="ARBA00022777"/>
    </source>
</evidence>
<dbReference type="Gene3D" id="3.30.565.10">
    <property type="entry name" value="Histidine kinase-like ATPase, C-terminal domain"/>
    <property type="match status" value="1"/>
</dbReference>
<dbReference type="Pfam" id="PF23540">
    <property type="entry name" value="DesK_N"/>
    <property type="match status" value="1"/>
</dbReference>
<feature type="transmembrane region" description="Helical" evidence="7">
    <location>
        <begin position="65"/>
        <end position="83"/>
    </location>
</feature>
<evidence type="ECO:0000256" key="5">
    <source>
        <dbReference type="ARBA" id="ARBA00023012"/>
    </source>
</evidence>
<feature type="coiled-coil region" evidence="6">
    <location>
        <begin position="150"/>
        <end position="184"/>
    </location>
</feature>
<feature type="transmembrane region" description="Helical" evidence="7">
    <location>
        <begin position="108"/>
        <end position="128"/>
    </location>
</feature>
<gene>
    <name evidence="9" type="ORF">ACFFSY_08080</name>
</gene>
<evidence type="ECO:0000313" key="9">
    <source>
        <dbReference type="EMBL" id="MFB9325884.1"/>
    </source>
</evidence>
<keyword evidence="3" id="KW-0808">Transferase</keyword>
<dbReference type="InterPro" id="IPR003594">
    <property type="entry name" value="HATPase_dom"/>
</dbReference>
<dbReference type="EC" id="2.7.13.3" evidence="2"/>
<feature type="transmembrane region" description="Helical" evidence="7">
    <location>
        <begin position="16"/>
        <end position="34"/>
    </location>
</feature>
<dbReference type="Proteomes" id="UP001589747">
    <property type="component" value="Unassembled WGS sequence"/>
</dbReference>
<comment type="catalytic activity">
    <reaction evidence="1">
        <text>ATP + protein L-histidine = ADP + protein N-phospho-L-histidine.</text>
        <dbReference type="EC" id="2.7.13.3"/>
    </reaction>
</comment>
<dbReference type="EMBL" id="JBHMDO010000015">
    <property type="protein sequence ID" value="MFB9325884.1"/>
    <property type="molecule type" value="Genomic_DNA"/>
</dbReference>
<dbReference type="InterPro" id="IPR056374">
    <property type="entry name" value="DesK/YvfT_N"/>
</dbReference>
<protein>
    <recommendedName>
        <fullName evidence="2">histidine kinase</fullName>
        <ecNumber evidence="2">2.7.13.3</ecNumber>
    </recommendedName>
</protein>
<accession>A0ABV5KL02</accession>
<dbReference type="CDD" id="cd16917">
    <property type="entry name" value="HATPase_UhpB-NarQ-NarX-like"/>
    <property type="match status" value="1"/>
</dbReference>
<keyword evidence="5" id="KW-0902">Two-component regulatory system</keyword>
<dbReference type="InterPro" id="IPR036890">
    <property type="entry name" value="HATPase_C_sf"/>
</dbReference>
<evidence type="ECO:0000313" key="10">
    <source>
        <dbReference type="Proteomes" id="UP001589747"/>
    </source>
</evidence>
<dbReference type="InterPro" id="IPR050482">
    <property type="entry name" value="Sensor_HK_TwoCompSys"/>
</dbReference>
<keyword evidence="10" id="KW-1185">Reference proteome</keyword>
<dbReference type="Pfam" id="PF07730">
    <property type="entry name" value="HisKA_3"/>
    <property type="match status" value="1"/>
</dbReference>
<evidence type="ECO:0000256" key="7">
    <source>
        <dbReference type="SAM" id="Phobius"/>
    </source>
</evidence>
<reference evidence="9 10" key="1">
    <citation type="submission" date="2024-09" db="EMBL/GenBank/DDBJ databases">
        <authorList>
            <person name="Sun Q."/>
            <person name="Mori K."/>
        </authorList>
    </citation>
    <scope>NUCLEOTIDE SEQUENCE [LARGE SCALE GENOMIC DNA]</scope>
    <source>
        <strain evidence="9 10">TISTR 2452</strain>
    </source>
</reference>
<feature type="transmembrane region" description="Helical" evidence="7">
    <location>
        <begin position="41"/>
        <end position="59"/>
    </location>
</feature>
<evidence type="ECO:0000256" key="3">
    <source>
        <dbReference type="ARBA" id="ARBA00022679"/>
    </source>
</evidence>
<proteinExistence type="predicted"/>
<organism evidence="9 10">
    <name type="scientific">Paenibacillus aurantiacus</name>
    <dbReference type="NCBI Taxonomy" id="1936118"/>
    <lineage>
        <taxon>Bacteria</taxon>
        <taxon>Bacillati</taxon>
        <taxon>Bacillota</taxon>
        <taxon>Bacilli</taxon>
        <taxon>Bacillales</taxon>
        <taxon>Paenibacillaceae</taxon>
        <taxon>Paenibacillus</taxon>
    </lineage>
</organism>
<dbReference type="PANTHER" id="PTHR24421:SF63">
    <property type="entry name" value="SENSOR HISTIDINE KINASE DESK"/>
    <property type="match status" value="1"/>
</dbReference>
<dbReference type="PANTHER" id="PTHR24421">
    <property type="entry name" value="NITRATE/NITRITE SENSOR PROTEIN NARX-RELATED"/>
    <property type="match status" value="1"/>
</dbReference>
<dbReference type="GO" id="GO:0016301">
    <property type="term" value="F:kinase activity"/>
    <property type="evidence" value="ECO:0007669"/>
    <property type="project" value="UniProtKB-KW"/>
</dbReference>
<keyword evidence="4 9" id="KW-0418">Kinase</keyword>
<dbReference type="SUPFAM" id="SSF55874">
    <property type="entry name" value="ATPase domain of HSP90 chaperone/DNA topoisomerase II/histidine kinase"/>
    <property type="match status" value="1"/>
</dbReference>
<keyword evidence="7" id="KW-1133">Transmembrane helix</keyword>
<keyword evidence="7" id="KW-0472">Membrane</keyword>
<comment type="caution">
    <text evidence="9">The sequence shown here is derived from an EMBL/GenBank/DDBJ whole genome shotgun (WGS) entry which is preliminary data.</text>
</comment>
<evidence type="ECO:0000256" key="6">
    <source>
        <dbReference type="SAM" id="Coils"/>
    </source>
</evidence>
<evidence type="ECO:0000259" key="8">
    <source>
        <dbReference type="SMART" id="SM00387"/>
    </source>
</evidence>
<evidence type="ECO:0000256" key="2">
    <source>
        <dbReference type="ARBA" id="ARBA00012438"/>
    </source>
</evidence>
<dbReference type="RefSeq" id="WP_377492564.1">
    <property type="nucleotide sequence ID" value="NZ_JBHMDO010000015.1"/>
</dbReference>
<dbReference type="Pfam" id="PF02518">
    <property type="entry name" value="HATPase_c"/>
    <property type="match status" value="1"/>
</dbReference>
<dbReference type="SMART" id="SM00387">
    <property type="entry name" value="HATPase_c"/>
    <property type="match status" value="1"/>
</dbReference>
<sequence length="390" mass="43569">MFRFRRSERPREGPPASFTLVWLVYMAFPLYTLFHRPLEERLIGLGFVAIFAFIYVLSYRQESGRLTLVMVQIAFVALACFRYDENFLYMAFYPAPVIGLLKSRRDMLFSMSVLLLLYGSVFQYYSLFSDSEKMLQLLPAVLVMFSMPVAMRLGRRSRELRERLSDANEEIARLTRQEERQRISRDLHDTLGHTLSLITLKSELAEKLIAKNPERAVQEVRDIQSTSRAALKQVRELVAQMNAVTLESEVASAARILEAAGIELRTEGEVGARAGSPIIDNLLGMCLREAVTNVVKHSRARSCVIALQEEADKTVLTIEDDGVGMPEAAGRVPVAPGQGGSGLQGMRDRLRLIEGSIRYESGAEGKGTRMSITAPKVAKSVAVERSASGR</sequence>
<keyword evidence="6" id="KW-0175">Coiled coil</keyword>